<sequence length="995" mass="106082">MKTLKTRLLASVVTAGVAVIATPAMAQVGTPEAESQASGQDSQPDVVVTGSRIRRNDLTSTSPVTVVSDQEFALQGAINVEQVVNTLPQVLPGLTGFSNNPGNGAVTLNLRALGAQRTLVLVNGRRWMFYDTTQVVDLNTIPQFMLQNVEVSTGGASAVYGSDAVAGVVNFKLRDDLNGVLAGATYNITERGDAASYSADVGIGSNFADDRGNVTLFANYTERKPLFQSARRFSNTAIADGCVVPGSGDPSRSGIGTIQPGGSAIGTCAARGGEVGFVNGGSANTPIATFNAPGGTYIFNGSGGGSRLFQNPADLYNFNPTNYLQLPQERYLLGGFAHYEVADGVEVFSEVSFVNNRVNQELAPTPTGVSGTLQIASPFFNEQTRALLRAQDAIDATPNNGYATTTVNYRFLSAGSRNAEQTRQAYRLLLGVRGDITDKLNYEAYYSYARTNNTQYQQGNVSSSRYRAALTTEFVPGSTTEIRCLDPVARAAGCVPINVFGSGLASPAAVNYVRVNSTNLDISELKNAVASVSGSLFNFGMGADDVAFSLGTEYRQMRSRYIPDTFLSSGDVLGFNAGQPTRGSYDVKEVFGELRVPLVRDGFVHALELTGAARYSDYSLQAVGGTWTYTGGAEFAPIRDIRFRGQYSRAVRAPNVQDLFGGQSTGFPSVNDRCGQFAPQASRTEAVRALCVASGVPAANVFTALAQPNQQIQTDVGGNPNVEEEVSDTYTAGVVISPSFIPRLNVTVDYFNIKVENTIGQLAGGVATAIQLCYDTIQDVNNAICAPFVNRPGFQVRNPQTGALGASAGGLNPQFTSANVGTLKTSGIDMQVDYNLQFGGGQLSFFYIGTWLDKYRSIPITAIPEREFISEGTFGLPKYRHTARVTFSDGPASLSLRWGFEGKTQSTNINNIFNGLTRVGTDPALLSVARLGSYSQFDLTASVDVNDALTFNFGVSNLLDKDPPILGSQSEQANTLPSFYDVLGRQFFIAARVRL</sequence>
<name>A0ABX1CL38_9SPHN</name>
<evidence type="ECO:0000256" key="6">
    <source>
        <dbReference type="ARBA" id="ARBA00023136"/>
    </source>
</evidence>
<dbReference type="PROSITE" id="PS52016">
    <property type="entry name" value="TONB_DEPENDENT_REC_3"/>
    <property type="match status" value="1"/>
</dbReference>
<keyword evidence="4 8" id="KW-0812">Transmembrane</keyword>
<dbReference type="PANTHER" id="PTHR47234:SF2">
    <property type="entry name" value="TONB-DEPENDENT RECEPTOR"/>
    <property type="match status" value="1"/>
</dbReference>
<evidence type="ECO:0000256" key="7">
    <source>
        <dbReference type="ARBA" id="ARBA00023237"/>
    </source>
</evidence>
<keyword evidence="3 8" id="KW-1134">Transmembrane beta strand</keyword>
<organism evidence="13 14">
    <name type="scientific">Sphingomonas corticis</name>
    <dbReference type="NCBI Taxonomy" id="2722791"/>
    <lineage>
        <taxon>Bacteria</taxon>
        <taxon>Pseudomonadati</taxon>
        <taxon>Pseudomonadota</taxon>
        <taxon>Alphaproteobacteria</taxon>
        <taxon>Sphingomonadales</taxon>
        <taxon>Sphingomonadaceae</taxon>
        <taxon>Sphingomonas</taxon>
    </lineage>
</organism>
<dbReference type="InterPro" id="IPR012910">
    <property type="entry name" value="Plug_dom"/>
</dbReference>
<dbReference type="InterPro" id="IPR039426">
    <property type="entry name" value="TonB-dep_rcpt-like"/>
</dbReference>
<dbReference type="EMBL" id="JAAVJH010000004">
    <property type="protein sequence ID" value="NJR78702.1"/>
    <property type="molecule type" value="Genomic_DNA"/>
</dbReference>
<comment type="caution">
    <text evidence="13">The sequence shown here is derived from an EMBL/GenBank/DDBJ whole genome shotgun (WGS) entry which is preliminary data.</text>
</comment>
<evidence type="ECO:0000256" key="4">
    <source>
        <dbReference type="ARBA" id="ARBA00022692"/>
    </source>
</evidence>
<dbReference type="InterPro" id="IPR000531">
    <property type="entry name" value="Beta-barrel_TonB"/>
</dbReference>
<keyword evidence="5 9" id="KW-0798">TonB box</keyword>
<proteinExistence type="inferred from homology"/>
<feature type="domain" description="TonB-dependent receptor-like beta-barrel" evidence="11">
    <location>
        <begin position="397"/>
        <end position="958"/>
    </location>
</feature>
<evidence type="ECO:0000256" key="9">
    <source>
        <dbReference type="RuleBase" id="RU003357"/>
    </source>
</evidence>
<dbReference type="Gene3D" id="2.40.170.20">
    <property type="entry name" value="TonB-dependent receptor, beta-barrel domain"/>
    <property type="match status" value="1"/>
</dbReference>
<dbReference type="Proteomes" id="UP000732399">
    <property type="component" value="Unassembled WGS sequence"/>
</dbReference>
<dbReference type="Pfam" id="PF07715">
    <property type="entry name" value="Plug"/>
    <property type="match status" value="1"/>
</dbReference>
<keyword evidence="10" id="KW-0732">Signal</keyword>
<evidence type="ECO:0000256" key="10">
    <source>
        <dbReference type="SAM" id="SignalP"/>
    </source>
</evidence>
<evidence type="ECO:0000259" key="12">
    <source>
        <dbReference type="Pfam" id="PF07715"/>
    </source>
</evidence>
<feature type="signal peptide" evidence="10">
    <location>
        <begin position="1"/>
        <end position="26"/>
    </location>
</feature>
<protein>
    <submittedName>
        <fullName evidence="13">TonB-dependent receptor</fullName>
    </submittedName>
</protein>
<accession>A0ABX1CL38</accession>
<keyword evidence="7 8" id="KW-0998">Cell outer membrane</keyword>
<reference evidence="13 14" key="1">
    <citation type="submission" date="2020-03" db="EMBL/GenBank/DDBJ databases">
        <authorList>
            <person name="Wang L."/>
            <person name="He N."/>
            <person name="Li Y."/>
            <person name="Fang Y."/>
            <person name="Zhang F."/>
        </authorList>
    </citation>
    <scope>NUCLEOTIDE SEQUENCE [LARGE SCALE GENOMIC DNA]</scope>
    <source>
        <strain evidence="13 14">36D10-4-7</strain>
    </source>
</reference>
<comment type="subcellular location">
    <subcellularLocation>
        <location evidence="1 8">Cell outer membrane</location>
        <topology evidence="1 8">Multi-pass membrane protein</topology>
    </subcellularLocation>
</comment>
<evidence type="ECO:0000256" key="2">
    <source>
        <dbReference type="ARBA" id="ARBA00022448"/>
    </source>
</evidence>
<dbReference type="InterPro" id="IPR036942">
    <property type="entry name" value="Beta-barrel_TonB_sf"/>
</dbReference>
<comment type="similarity">
    <text evidence="8 9">Belongs to the TonB-dependent receptor family.</text>
</comment>
<dbReference type="Pfam" id="PF00593">
    <property type="entry name" value="TonB_dep_Rec_b-barrel"/>
    <property type="match status" value="1"/>
</dbReference>
<evidence type="ECO:0000256" key="3">
    <source>
        <dbReference type="ARBA" id="ARBA00022452"/>
    </source>
</evidence>
<feature type="domain" description="TonB-dependent receptor plug" evidence="12">
    <location>
        <begin position="59"/>
        <end position="168"/>
    </location>
</feature>
<dbReference type="InterPro" id="IPR037066">
    <property type="entry name" value="Plug_dom_sf"/>
</dbReference>
<keyword evidence="13" id="KW-0675">Receptor</keyword>
<dbReference type="PANTHER" id="PTHR47234">
    <property type="match status" value="1"/>
</dbReference>
<keyword evidence="2 8" id="KW-0813">Transport</keyword>
<dbReference type="SUPFAM" id="SSF56935">
    <property type="entry name" value="Porins"/>
    <property type="match status" value="1"/>
</dbReference>
<evidence type="ECO:0000256" key="1">
    <source>
        <dbReference type="ARBA" id="ARBA00004571"/>
    </source>
</evidence>
<evidence type="ECO:0000259" key="11">
    <source>
        <dbReference type="Pfam" id="PF00593"/>
    </source>
</evidence>
<evidence type="ECO:0000313" key="14">
    <source>
        <dbReference type="Proteomes" id="UP000732399"/>
    </source>
</evidence>
<evidence type="ECO:0000313" key="13">
    <source>
        <dbReference type="EMBL" id="NJR78702.1"/>
    </source>
</evidence>
<keyword evidence="6 8" id="KW-0472">Membrane</keyword>
<evidence type="ECO:0000256" key="8">
    <source>
        <dbReference type="PROSITE-ProRule" id="PRU01360"/>
    </source>
</evidence>
<gene>
    <name evidence="13" type="ORF">HBH26_08895</name>
</gene>
<dbReference type="Gene3D" id="2.170.130.10">
    <property type="entry name" value="TonB-dependent receptor, plug domain"/>
    <property type="match status" value="1"/>
</dbReference>
<evidence type="ECO:0000256" key="5">
    <source>
        <dbReference type="ARBA" id="ARBA00023077"/>
    </source>
</evidence>
<keyword evidence="14" id="KW-1185">Reference proteome</keyword>
<feature type="chain" id="PRO_5045067260" evidence="10">
    <location>
        <begin position="27"/>
        <end position="995"/>
    </location>
</feature>
<dbReference type="RefSeq" id="WP_168134225.1">
    <property type="nucleotide sequence ID" value="NZ_JAAVJH010000004.1"/>
</dbReference>